<dbReference type="InterPro" id="IPR036514">
    <property type="entry name" value="SGNH_hydro_sf"/>
</dbReference>
<dbReference type="EMBL" id="CP143423">
    <property type="protein sequence ID" value="WVX49197.1"/>
    <property type="molecule type" value="Genomic_DNA"/>
</dbReference>
<keyword evidence="3" id="KW-1185">Reference proteome</keyword>
<evidence type="ECO:0000313" key="3">
    <source>
        <dbReference type="Proteomes" id="UP001318682"/>
    </source>
</evidence>
<gene>
    <name evidence="2" type="ORF">ROLI_022850</name>
</gene>
<dbReference type="Proteomes" id="UP001318682">
    <property type="component" value="Chromosome"/>
</dbReference>
<organism evidence="2 3">
    <name type="scientific">Roseobacter fucihabitans</name>
    <dbReference type="NCBI Taxonomy" id="1537242"/>
    <lineage>
        <taxon>Bacteria</taxon>
        <taxon>Pseudomonadati</taxon>
        <taxon>Pseudomonadota</taxon>
        <taxon>Alphaproteobacteria</taxon>
        <taxon>Rhodobacterales</taxon>
        <taxon>Roseobacteraceae</taxon>
        <taxon>Roseobacter</taxon>
    </lineage>
</organism>
<dbReference type="Pfam" id="PF13472">
    <property type="entry name" value="Lipase_GDSL_2"/>
    <property type="match status" value="1"/>
</dbReference>
<reference evidence="2 3" key="1">
    <citation type="submission" date="2015-07" db="EMBL/GenBank/DDBJ databases">
        <authorList>
            <person name="Voget S."/>
            <person name="Dogs M."/>
            <person name="Brinkhoff T.H."/>
            <person name="Daniel R."/>
        </authorList>
    </citation>
    <scope>NUCLEOTIDE SEQUENCE [LARGE SCALE GENOMIC DNA]</scope>
    <source>
        <strain evidence="2 3">B14</strain>
    </source>
</reference>
<protein>
    <recommendedName>
        <fullName evidence="1">SGNH hydrolase-type esterase domain-containing protein</fullName>
    </recommendedName>
</protein>
<dbReference type="SUPFAM" id="SSF52266">
    <property type="entry name" value="SGNH hydrolase"/>
    <property type="match status" value="1"/>
</dbReference>
<evidence type="ECO:0000259" key="1">
    <source>
        <dbReference type="Pfam" id="PF13472"/>
    </source>
</evidence>
<proteinExistence type="predicted"/>
<feature type="domain" description="SGNH hydrolase-type esterase" evidence="1">
    <location>
        <begin position="51"/>
        <end position="220"/>
    </location>
</feature>
<dbReference type="RefSeq" id="WP_187431612.1">
    <property type="nucleotide sequence ID" value="NZ_CP143423.1"/>
</dbReference>
<evidence type="ECO:0000313" key="2">
    <source>
        <dbReference type="EMBL" id="WVX49197.1"/>
    </source>
</evidence>
<dbReference type="Gene3D" id="3.40.50.1110">
    <property type="entry name" value="SGNH hydrolase"/>
    <property type="match status" value="1"/>
</dbReference>
<reference evidence="3" key="2">
    <citation type="submission" date="2024-01" db="EMBL/GenBank/DDBJ databases">
        <title>Roseobacter fucihabitans sp. nov., isolated from the brown alga Fucus spiralis.</title>
        <authorList>
            <person name="Hahnke S."/>
            <person name="Berger M."/>
            <person name="Schlingloff A."/>
            <person name="Athale I."/>
            <person name="Neumann-Schaal M."/>
            <person name="Adenaya A."/>
            <person name="Poehlein A."/>
            <person name="Daniel R."/>
            <person name="Pertersen J."/>
            <person name="Brinkhoff T."/>
        </authorList>
    </citation>
    <scope>NUCLEOTIDE SEQUENCE [LARGE SCALE GENOMIC DNA]</scope>
    <source>
        <strain evidence="3">B14</strain>
    </source>
</reference>
<accession>A0ABZ2BVL3</accession>
<sequence>MLAARLLQVGLSPVLALQALMVIARTPKLPEAGGVRCGRVGCGPVLRLLIVGDSSAAGVGVRDQSEALSGQLIAPLSRHCTVDWHLVAMTGMTTRAMPEHLRRSCQGDFDVAVTALGVNDVTRLVNPDKWVAQTRAFHQMLRRDYGIEHIFVTSVPPMGRFPALPFPLSGVLGAHAEAMRSALDEELKTQEACRLVDPGFQLDPEMMARDGFHPGPALYARWGEVMARQIRDDLAIKDQ</sequence>
<dbReference type="CDD" id="cd01836">
    <property type="entry name" value="FeeA_FeeB_like"/>
    <property type="match status" value="1"/>
</dbReference>
<name>A0ABZ2BVL3_9RHOB</name>
<dbReference type="InterPro" id="IPR013830">
    <property type="entry name" value="SGNH_hydro"/>
</dbReference>